<comment type="similarity">
    <text evidence="1">Belongs to the CRP1/MDG1 family.</text>
</comment>
<evidence type="ECO:0000313" key="5">
    <source>
        <dbReference type="Proteomes" id="UP000019384"/>
    </source>
</evidence>
<evidence type="ECO:0000259" key="3">
    <source>
        <dbReference type="Pfam" id="PF16561"/>
    </source>
</evidence>
<accession>W6MGR6</accession>
<dbReference type="Pfam" id="PF16561">
    <property type="entry name" value="AMPK1_CBM"/>
    <property type="match status" value="1"/>
</dbReference>
<dbReference type="PANTHER" id="PTHR10343:SF81">
    <property type="entry name" value="CRUCIFORM DNA-RECOGNIZING PROTEIN 1-RELATED"/>
    <property type="match status" value="1"/>
</dbReference>
<dbReference type="InterPro" id="IPR014756">
    <property type="entry name" value="Ig_E-set"/>
</dbReference>
<feature type="compositionally biased region" description="Basic and acidic residues" evidence="2">
    <location>
        <begin position="82"/>
        <end position="102"/>
    </location>
</feature>
<evidence type="ECO:0000313" key="4">
    <source>
        <dbReference type="EMBL" id="CDK25031.1"/>
    </source>
</evidence>
<feature type="domain" description="AMP-activated protein kinase glycogen-binding" evidence="3">
    <location>
        <begin position="3"/>
        <end position="76"/>
    </location>
</feature>
<feature type="region of interest" description="Disordered" evidence="2">
    <location>
        <begin position="82"/>
        <end position="104"/>
    </location>
</feature>
<dbReference type="Gene3D" id="2.60.40.10">
    <property type="entry name" value="Immunoglobulins"/>
    <property type="match status" value="1"/>
</dbReference>
<name>W6MGR6_9ASCO</name>
<dbReference type="GO" id="GO:0031588">
    <property type="term" value="C:nucleotide-activated protein kinase complex"/>
    <property type="evidence" value="ECO:0007669"/>
    <property type="project" value="TreeGrafter"/>
</dbReference>
<proteinExistence type="inferred from homology"/>
<evidence type="ECO:0000256" key="1">
    <source>
        <dbReference type="ARBA" id="ARBA00038216"/>
    </source>
</evidence>
<keyword evidence="5" id="KW-1185">Reference proteome</keyword>
<reference evidence="4" key="2">
    <citation type="submission" date="2014-02" db="EMBL/GenBank/DDBJ databases">
        <title>Complete DNA sequence of /Kuraishia capsulata/ illustrates novel genomic features among budding yeasts (/Saccharomycotina/).</title>
        <authorList>
            <person name="Morales L."/>
            <person name="Noel B."/>
            <person name="Porcel B."/>
            <person name="Marcet-Houben M."/>
            <person name="Hullo M-F."/>
            <person name="Sacerdot C."/>
            <person name="Tekaia F."/>
            <person name="Leh-Louis V."/>
            <person name="Despons L."/>
            <person name="Khanna V."/>
            <person name="Aury J-M."/>
            <person name="Barbe V."/>
            <person name="Couloux A."/>
            <person name="Labadie K."/>
            <person name="Pelletier E."/>
            <person name="Souciet J-L."/>
            <person name="Boekhout T."/>
            <person name="Gabaldon T."/>
            <person name="Wincker P."/>
            <person name="Dujon B."/>
        </authorList>
    </citation>
    <scope>NUCLEOTIDE SEQUENCE</scope>
    <source>
        <strain evidence="4">CBS 1993</strain>
    </source>
</reference>
<dbReference type="PANTHER" id="PTHR10343">
    <property type="entry name" value="5'-AMP-ACTIVATED PROTEIN KINASE , BETA SUBUNIT"/>
    <property type="match status" value="1"/>
</dbReference>
<dbReference type="GO" id="GO:0019901">
    <property type="term" value="F:protein kinase binding"/>
    <property type="evidence" value="ECO:0007669"/>
    <property type="project" value="TreeGrafter"/>
</dbReference>
<dbReference type="CDD" id="cd02859">
    <property type="entry name" value="E_set_AMPKbeta_like_N"/>
    <property type="match status" value="1"/>
</dbReference>
<dbReference type="GO" id="GO:0005737">
    <property type="term" value="C:cytoplasm"/>
    <property type="evidence" value="ECO:0007669"/>
    <property type="project" value="TreeGrafter"/>
</dbReference>
<dbReference type="GeneID" id="34518434"/>
<dbReference type="GO" id="GO:0005634">
    <property type="term" value="C:nucleus"/>
    <property type="evidence" value="ECO:0007669"/>
    <property type="project" value="TreeGrafter"/>
</dbReference>
<dbReference type="OrthoDB" id="5976022at2759"/>
<protein>
    <recommendedName>
        <fullName evidence="3">AMP-activated protein kinase glycogen-binding domain-containing protein</fullName>
    </recommendedName>
</protein>
<organism evidence="4 5">
    <name type="scientific">Kuraishia capsulata CBS 1993</name>
    <dbReference type="NCBI Taxonomy" id="1382522"/>
    <lineage>
        <taxon>Eukaryota</taxon>
        <taxon>Fungi</taxon>
        <taxon>Dikarya</taxon>
        <taxon>Ascomycota</taxon>
        <taxon>Saccharomycotina</taxon>
        <taxon>Pichiomycetes</taxon>
        <taxon>Pichiales</taxon>
        <taxon>Pichiaceae</taxon>
        <taxon>Kuraishia</taxon>
    </lineage>
</organism>
<dbReference type="AlphaFoldDB" id="W6MGR6"/>
<dbReference type="Proteomes" id="UP000019384">
    <property type="component" value="Unassembled WGS sequence"/>
</dbReference>
<feature type="compositionally biased region" description="Polar residues" evidence="2">
    <location>
        <begin position="151"/>
        <end position="165"/>
    </location>
</feature>
<dbReference type="InterPro" id="IPR032640">
    <property type="entry name" value="AMPK1_CBM"/>
</dbReference>
<reference evidence="4" key="1">
    <citation type="submission" date="2013-12" db="EMBL/GenBank/DDBJ databases">
        <authorList>
            <person name="Genoscope - CEA"/>
        </authorList>
    </citation>
    <scope>NUCLEOTIDE SEQUENCE</scope>
    <source>
        <strain evidence="4">CBS 1993</strain>
    </source>
</reference>
<dbReference type="STRING" id="1382522.W6MGR6"/>
<dbReference type="GO" id="GO:0007165">
    <property type="term" value="P:signal transduction"/>
    <property type="evidence" value="ECO:0007669"/>
    <property type="project" value="TreeGrafter"/>
</dbReference>
<dbReference type="EMBL" id="HG793125">
    <property type="protein sequence ID" value="CDK25031.1"/>
    <property type="molecule type" value="Genomic_DNA"/>
</dbReference>
<dbReference type="HOGENOM" id="CLU_1669902_0_0_1"/>
<evidence type="ECO:0000256" key="2">
    <source>
        <dbReference type="SAM" id="MobiDB-lite"/>
    </source>
</evidence>
<dbReference type="InterPro" id="IPR050827">
    <property type="entry name" value="CRP1_MDG1_kinase"/>
</dbReference>
<gene>
    <name evidence="4" type="ORF">KUCA_T00000998001</name>
</gene>
<dbReference type="RefSeq" id="XP_022457046.1">
    <property type="nucleotide sequence ID" value="XM_022605593.1"/>
</dbReference>
<sequence>MKYTFEWPSSANEVYVTGTFDNWSKSVLLNEENGKFSKTLSLPDEKVFYKFVVDGNWVLSSAKVETDADGIANHVLYPEDIKSAEPVDSEDRLSRTRTHETEASQFTSISFPASHGDAVQTQASGSPALIDADIDDMSSSTQVTLDGADDSSITLNSDSPQNRAQNARSNASGGARGGVLSKFKSLFR</sequence>
<feature type="region of interest" description="Disordered" evidence="2">
    <location>
        <begin position="140"/>
        <end position="188"/>
    </location>
</feature>
<dbReference type="InterPro" id="IPR013783">
    <property type="entry name" value="Ig-like_fold"/>
</dbReference>
<dbReference type="SUPFAM" id="SSF81296">
    <property type="entry name" value="E set domains"/>
    <property type="match status" value="1"/>
</dbReference>